<dbReference type="CDD" id="cd00761">
    <property type="entry name" value="Glyco_tranf_GTA_type"/>
    <property type="match status" value="1"/>
</dbReference>
<dbReference type="InterPro" id="IPR029044">
    <property type="entry name" value="Nucleotide-diphossugar_trans"/>
</dbReference>
<evidence type="ECO:0000313" key="6">
    <source>
        <dbReference type="Proteomes" id="UP000234951"/>
    </source>
</evidence>
<keyword evidence="2" id="KW-0472">Membrane</keyword>
<dbReference type="SUPFAM" id="SSF53448">
    <property type="entry name" value="Nucleotide-diphospho-sugar transferases"/>
    <property type="match status" value="1"/>
</dbReference>
<sequence length="300" mass="34769">MIQILTIFTPTFNRGYTLHLCYESLKRQTCKDFVWLIIDDGSTDNTKELVESWILESIVPIRYQYQENKGMHGAHNTAYELIKTELNVCIDSDDYMPDDAVEKITSFWKEHGSERYAGIVGLDATKNGEIIGTSMPKNLVTSTLSDLYGKNKVKGDKKLVYRSELIRKTPSYPIFPGEKYCPLSYKYILIDQLCPLLIMNEILCHVEYLADGSSMNIIKQYQRNPRGFSFFRKVAMKYAPSFKERFRESIHYVSSNIMIKNFKFLFESPNQMTTLFAIPFGIVLYFYIKNTGKKTVLKSN</sequence>
<dbReference type="InterPro" id="IPR001173">
    <property type="entry name" value="Glyco_trans_2-like"/>
</dbReference>
<dbReference type="EMBL" id="PGVA01000083">
    <property type="protein sequence ID" value="PLR79635.1"/>
    <property type="molecule type" value="Genomic_DNA"/>
</dbReference>
<keyword evidence="4" id="KW-0808">Transferase</keyword>
<dbReference type="Proteomes" id="UP000235114">
    <property type="component" value="Unassembled WGS sequence"/>
</dbReference>
<evidence type="ECO:0000256" key="1">
    <source>
        <dbReference type="ARBA" id="ARBA00006739"/>
    </source>
</evidence>
<protein>
    <submittedName>
        <fullName evidence="4">Glycosyltransferase</fullName>
    </submittedName>
</protein>
<dbReference type="RefSeq" id="WP_101579523.1">
    <property type="nucleotide sequence ID" value="NZ_PGVA01000083.1"/>
</dbReference>
<dbReference type="GO" id="GO:0016758">
    <property type="term" value="F:hexosyltransferase activity"/>
    <property type="evidence" value="ECO:0007669"/>
    <property type="project" value="UniProtKB-ARBA"/>
</dbReference>
<dbReference type="Proteomes" id="UP000234951">
    <property type="component" value="Unassembled WGS sequence"/>
</dbReference>
<reference evidence="4 6" key="1">
    <citation type="submission" date="2017-11" db="EMBL/GenBank/DDBJ databases">
        <title>Comparitive Functional Genomics of Dry Heat Resistant strains isolated from the Viking Spacecraft.</title>
        <authorList>
            <person name="Seuylemezian A."/>
            <person name="Cooper K."/>
            <person name="Vaishampayan P."/>
        </authorList>
    </citation>
    <scope>NUCLEOTIDE SEQUENCE [LARGE SCALE GENOMIC DNA]</scope>
    <source>
        <strain evidence="4 6">M4.6</strain>
    </source>
</reference>
<proteinExistence type="inferred from homology"/>
<comment type="similarity">
    <text evidence="1">Belongs to the glycosyltransferase 2 family.</text>
</comment>
<dbReference type="EMBL" id="PGVD01000058">
    <property type="protein sequence ID" value="PLR92066.1"/>
    <property type="molecule type" value="Genomic_DNA"/>
</dbReference>
<accession>A0A2N5GFY7</accession>
<keyword evidence="7" id="KW-1185">Reference proteome</keyword>
<dbReference type="Pfam" id="PF00535">
    <property type="entry name" value="Glycos_transf_2"/>
    <property type="match status" value="1"/>
</dbReference>
<dbReference type="AlphaFoldDB" id="A0A2N5GFY7"/>
<evidence type="ECO:0000313" key="4">
    <source>
        <dbReference type="EMBL" id="PLR79635.1"/>
    </source>
</evidence>
<feature type="transmembrane region" description="Helical" evidence="2">
    <location>
        <begin position="272"/>
        <end position="288"/>
    </location>
</feature>
<evidence type="ECO:0000256" key="2">
    <source>
        <dbReference type="SAM" id="Phobius"/>
    </source>
</evidence>
<evidence type="ECO:0000313" key="5">
    <source>
        <dbReference type="EMBL" id="PLR92066.1"/>
    </source>
</evidence>
<comment type="caution">
    <text evidence="4">The sequence shown here is derived from an EMBL/GenBank/DDBJ whole genome shotgun (WGS) entry which is preliminary data.</text>
</comment>
<name>A0A2N5GFY7_9BACI</name>
<keyword evidence="2" id="KW-0812">Transmembrane</keyword>
<organism evidence="4 6">
    <name type="scientific">Bacillus canaveralius</name>
    <dbReference type="NCBI Taxonomy" id="1403243"/>
    <lineage>
        <taxon>Bacteria</taxon>
        <taxon>Bacillati</taxon>
        <taxon>Bacillota</taxon>
        <taxon>Bacilli</taxon>
        <taxon>Bacillales</taxon>
        <taxon>Bacillaceae</taxon>
        <taxon>Bacillus</taxon>
    </lineage>
</organism>
<feature type="domain" description="Glycosyltransferase 2-like" evidence="3">
    <location>
        <begin position="6"/>
        <end position="122"/>
    </location>
</feature>
<gene>
    <name evidence="4" type="ORF">CU635_22155</name>
    <name evidence="5" type="ORF">CVD25_18820</name>
</gene>
<reference evidence="5 7" key="2">
    <citation type="submission" date="2017-12" db="EMBL/GenBank/DDBJ databases">
        <title>Comparative Functional Genomics of Dry Heat Resistant strains isolated from the Viking Spacecraft.</title>
        <authorList>
            <person name="Seuylemezian A."/>
            <person name="Cooper K."/>
            <person name="Vaishampayan P."/>
        </authorList>
    </citation>
    <scope>NUCLEOTIDE SEQUENCE [LARGE SCALE GENOMIC DNA]</scope>
    <source>
        <strain evidence="5 7">ATCC 29669</strain>
    </source>
</reference>
<dbReference type="Gene3D" id="3.90.550.10">
    <property type="entry name" value="Spore Coat Polysaccharide Biosynthesis Protein SpsA, Chain A"/>
    <property type="match status" value="1"/>
</dbReference>
<dbReference type="PANTHER" id="PTHR22916:SF3">
    <property type="entry name" value="UDP-GLCNAC:BETAGAL BETA-1,3-N-ACETYLGLUCOSAMINYLTRANSFERASE-LIKE PROTEIN 1"/>
    <property type="match status" value="1"/>
</dbReference>
<evidence type="ECO:0000259" key="3">
    <source>
        <dbReference type="Pfam" id="PF00535"/>
    </source>
</evidence>
<dbReference type="PANTHER" id="PTHR22916">
    <property type="entry name" value="GLYCOSYLTRANSFERASE"/>
    <property type="match status" value="1"/>
</dbReference>
<keyword evidence="2" id="KW-1133">Transmembrane helix</keyword>
<evidence type="ECO:0000313" key="7">
    <source>
        <dbReference type="Proteomes" id="UP000235114"/>
    </source>
</evidence>
<dbReference type="OrthoDB" id="9810303at2"/>